<evidence type="ECO:0000313" key="5">
    <source>
        <dbReference type="EMBL" id="MET3571562.1"/>
    </source>
</evidence>
<sequence>MCNIQEQTIPKEIRDRIMAVSNRSLCTRPFMDQVRRICCFHPAALVLREKDMDEADYESMAREVLKLCASYQVPCILHTFTEAAHILGADGIHLPLWKLREAAEKKQLDGFTTIGVSVHAANEALEAQSLGATYLTAGHIYATDCKKGLPPRGTAFLREICQTVSIPVYAIGGIRLEAAQIREVMSCGAVGGCIMSGMMAL</sequence>
<evidence type="ECO:0000259" key="3">
    <source>
        <dbReference type="Pfam" id="PF02581"/>
    </source>
</evidence>
<evidence type="ECO:0000256" key="2">
    <source>
        <dbReference type="ARBA" id="ARBA00022977"/>
    </source>
</evidence>
<dbReference type="EMBL" id="WQPS01000012">
    <property type="protein sequence ID" value="MBT9810115.1"/>
    <property type="molecule type" value="Genomic_DNA"/>
</dbReference>
<dbReference type="AlphaFoldDB" id="A0AA41K5V0"/>
<dbReference type="Gene3D" id="3.20.20.70">
    <property type="entry name" value="Aldolase class I"/>
    <property type="match status" value="1"/>
</dbReference>
<protein>
    <submittedName>
        <fullName evidence="4">Thiamine phosphate synthase</fullName>
    </submittedName>
    <submittedName>
        <fullName evidence="5">Thiamine-phosphate pyrophosphorylase</fullName>
        <ecNumber evidence="5">2.5.1.3</ecNumber>
    </submittedName>
</protein>
<keyword evidence="5" id="KW-0808">Transferase</keyword>
<dbReference type="RefSeq" id="WP_040415218.1">
    <property type="nucleotide sequence ID" value="NZ_CABJDD010000003.1"/>
</dbReference>
<dbReference type="Proteomes" id="UP001549200">
    <property type="component" value="Unassembled WGS sequence"/>
</dbReference>
<dbReference type="Proteomes" id="UP000708338">
    <property type="component" value="Unassembled WGS sequence"/>
</dbReference>
<name>A0AA41K5V0_9FIRM</name>
<dbReference type="InterPro" id="IPR013785">
    <property type="entry name" value="Aldolase_TIM"/>
</dbReference>
<feature type="domain" description="Thiamine phosphate synthase/TenI" evidence="3">
    <location>
        <begin position="18"/>
        <end position="197"/>
    </location>
</feature>
<reference evidence="5 7" key="2">
    <citation type="submission" date="2024-06" db="EMBL/GenBank/DDBJ databases">
        <title>Genomic Encyclopedia of Type Strains, Phase IV (KMG-IV): sequencing the most valuable type-strain genomes for metagenomic binning, comparative biology and taxonomic classification.</title>
        <authorList>
            <person name="Goeker M."/>
        </authorList>
    </citation>
    <scope>NUCLEOTIDE SEQUENCE [LARGE SCALE GENOMIC DNA]</scope>
    <source>
        <strain evidence="5 7">DSM 19261</strain>
    </source>
</reference>
<comment type="caution">
    <text evidence="4">The sequence shown here is derived from an EMBL/GenBank/DDBJ whole genome shotgun (WGS) entry which is preliminary data.</text>
</comment>
<dbReference type="GO" id="GO:0004789">
    <property type="term" value="F:thiamine-phosphate diphosphorylase activity"/>
    <property type="evidence" value="ECO:0007669"/>
    <property type="project" value="UniProtKB-EC"/>
</dbReference>
<dbReference type="GO" id="GO:0009228">
    <property type="term" value="P:thiamine biosynthetic process"/>
    <property type="evidence" value="ECO:0007669"/>
    <property type="project" value="UniProtKB-KW"/>
</dbReference>
<dbReference type="PANTHER" id="PTHR20857">
    <property type="entry name" value="THIAMINE-PHOSPHATE PYROPHOSPHORYLASE"/>
    <property type="match status" value="1"/>
</dbReference>
<dbReference type="PANTHER" id="PTHR20857:SF15">
    <property type="entry name" value="THIAMINE-PHOSPHATE SYNTHASE"/>
    <property type="match status" value="1"/>
</dbReference>
<reference evidence="4" key="1">
    <citation type="journal article" date="2021" name="Gut Microbes">
        <title>A synthetic consortium of 100 gut commensals modulates the composition and function in a colon model of the microbiome of elderly subjects.</title>
        <authorList>
            <person name="Perez M."/>
            <person name="Ntemiri A."/>
            <person name="Tan H."/>
            <person name="Harris H.M.B."/>
            <person name="Roager H.M."/>
            <person name="Ribiere C."/>
            <person name="O'Toole P.W."/>
        </authorList>
    </citation>
    <scope>NUCLEOTIDE SEQUENCE</scope>
    <source>
        <strain evidence="4">MCC335</strain>
    </source>
</reference>
<evidence type="ECO:0000313" key="4">
    <source>
        <dbReference type="EMBL" id="MBT9810115.1"/>
    </source>
</evidence>
<keyword evidence="2" id="KW-0784">Thiamine biosynthesis</keyword>
<proteinExistence type="predicted"/>
<dbReference type="Pfam" id="PF02581">
    <property type="entry name" value="TMP-TENI"/>
    <property type="match status" value="1"/>
</dbReference>
<dbReference type="InterPro" id="IPR036206">
    <property type="entry name" value="ThiamineP_synth_sf"/>
</dbReference>
<evidence type="ECO:0000256" key="1">
    <source>
        <dbReference type="ARBA" id="ARBA00004948"/>
    </source>
</evidence>
<dbReference type="GO" id="GO:0005737">
    <property type="term" value="C:cytoplasm"/>
    <property type="evidence" value="ECO:0007669"/>
    <property type="project" value="TreeGrafter"/>
</dbReference>
<dbReference type="EMBL" id="JBEPLZ010000011">
    <property type="protein sequence ID" value="MET3571562.1"/>
    <property type="molecule type" value="Genomic_DNA"/>
</dbReference>
<comment type="pathway">
    <text evidence="1">Cofactor biosynthesis; thiamine diphosphate biosynthesis.</text>
</comment>
<dbReference type="CDD" id="cd00564">
    <property type="entry name" value="TMP_TenI"/>
    <property type="match status" value="1"/>
</dbReference>
<dbReference type="InterPro" id="IPR022998">
    <property type="entry name" value="ThiamineP_synth_TenI"/>
</dbReference>
<dbReference type="EC" id="2.5.1.3" evidence="5"/>
<evidence type="ECO:0000313" key="7">
    <source>
        <dbReference type="Proteomes" id="UP001549200"/>
    </source>
</evidence>
<dbReference type="GeneID" id="93164462"/>
<organism evidence="4 6">
    <name type="scientific">Enterocloster citroniae</name>
    <dbReference type="NCBI Taxonomy" id="358743"/>
    <lineage>
        <taxon>Bacteria</taxon>
        <taxon>Bacillati</taxon>
        <taxon>Bacillota</taxon>
        <taxon>Clostridia</taxon>
        <taxon>Lachnospirales</taxon>
        <taxon>Lachnospiraceae</taxon>
        <taxon>Enterocloster</taxon>
    </lineage>
</organism>
<keyword evidence="7" id="KW-1185">Reference proteome</keyword>
<dbReference type="SUPFAM" id="SSF51391">
    <property type="entry name" value="Thiamin phosphate synthase"/>
    <property type="match status" value="1"/>
</dbReference>
<accession>A0AA41K5V0</accession>
<gene>
    <name evidence="5" type="ORF">ABID13_003207</name>
    <name evidence="4" type="ORF">GPL26_10745</name>
</gene>
<evidence type="ECO:0000313" key="6">
    <source>
        <dbReference type="Proteomes" id="UP000708338"/>
    </source>
</evidence>